<evidence type="ECO:0000256" key="11">
    <source>
        <dbReference type="RuleBase" id="RU364098"/>
    </source>
</evidence>
<dbReference type="GO" id="GO:0046872">
    <property type="term" value="F:metal ion binding"/>
    <property type="evidence" value="ECO:0007669"/>
    <property type="project" value="UniProtKB-KW"/>
</dbReference>
<evidence type="ECO:0000256" key="7">
    <source>
        <dbReference type="ARBA" id="ARBA00022982"/>
    </source>
</evidence>
<comment type="caution">
    <text evidence="14">The sequence shown here is derived from an EMBL/GenBank/DDBJ whole genome shotgun (WGS) entry which is preliminary data.</text>
</comment>
<dbReference type="Pfam" id="PF11953">
    <property type="entry name" value="DUF3470"/>
    <property type="match status" value="1"/>
</dbReference>
<evidence type="ECO:0000313" key="14">
    <source>
        <dbReference type="EMBL" id="GAP35684.1"/>
    </source>
</evidence>
<dbReference type="InterPro" id="IPR050294">
    <property type="entry name" value="RnfB_subfamily"/>
</dbReference>
<protein>
    <recommendedName>
        <fullName evidence="11">Ferredoxin</fullName>
    </recommendedName>
</protein>
<dbReference type="InterPro" id="IPR054829">
    <property type="entry name" value="FdxA"/>
</dbReference>
<evidence type="ECO:0000256" key="4">
    <source>
        <dbReference type="ARBA" id="ARBA00022485"/>
    </source>
</evidence>
<comment type="cofactor">
    <cofactor evidence="2 11">
        <name>[4Fe-4S] cluster</name>
        <dbReference type="ChEBI" id="CHEBI:49883"/>
    </cofactor>
</comment>
<evidence type="ECO:0000256" key="5">
    <source>
        <dbReference type="ARBA" id="ARBA00022723"/>
    </source>
</evidence>
<keyword evidence="5 11" id="KW-0479">Metal-binding</keyword>
<dbReference type="Gene3D" id="3.30.70.20">
    <property type="match status" value="1"/>
</dbReference>
<feature type="compositionally biased region" description="Basic and acidic residues" evidence="12">
    <location>
        <begin position="93"/>
        <end position="107"/>
    </location>
</feature>
<dbReference type="InterPro" id="IPR017900">
    <property type="entry name" value="4Fe4S_Fe_S_CS"/>
</dbReference>
<keyword evidence="10 11" id="KW-0003">3Fe-4S</keyword>
<accession>A0A0K8NZH8</accession>
<dbReference type="RefSeq" id="WP_054019721.1">
    <property type="nucleotide sequence ID" value="NZ_BBYR01000026.1"/>
</dbReference>
<dbReference type="Proteomes" id="UP000037660">
    <property type="component" value="Unassembled WGS sequence"/>
</dbReference>
<gene>
    <name evidence="14" type="ORF">ISF6_1457</name>
</gene>
<evidence type="ECO:0000256" key="10">
    <source>
        <dbReference type="ARBA" id="ARBA00023291"/>
    </source>
</evidence>
<feature type="domain" description="4Fe-4S ferredoxin-type" evidence="13">
    <location>
        <begin position="31"/>
        <end position="60"/>
    </location>
</feature>
<dbReference type="NCBIfam" id="NF045490">
    <property type="entry name" value="FdxA_Protbact"/>
    <property type="match status" value="1"/>
</dbReference>
<keyword evidence="9 11" id="KW-0411">Iron-sulfur</keyword>
<name>A0A0K8NZH8_PISS1</name>
<reference evidence="14 15" key="2">
    <citation type="journal article" date="2016" name="Science">
        <title>A bacterium that degrades and assimilates poly(ethylene terephthalate).</title>
        <authorList>
            <person name="Yoshida S."/>
            <person name="Hiraga K."/>
            <person name="Takehana T."/>
            <person name="Taniguchi I."/>
            <person name="Yamaji H."/>
            <person name="Maeda Y."/>
            <person name="Toyohara K."/>
            <person name="Miyamoto K."/>
            <person name="Kimura Y."/>
            <person name="Oda K."/>
        </authorList>
    </citation>
    <scope>NUCLEOTIDE SEQUENCE [LARGE SCALE GENOMIC DNA]</scope>
    <source>
        <strain evidence="15">NBRC 110686 / TISTR 2288 / 201-F6</strain>
    </source>
</reference>
<evidence type="ECO:0000256" key="9">
    <source>
        <dbReference type="ARBA" id="ARBA00023014"/>
    </source>
</evidence>
<dbReference type="InterPro" id="IPR017896">
    <property type="entry name" value="4Fe4S_Fe-S-bd"/>
</dbReference>
<dbReference type="GO" id="GO:0009055">
    <property type="term" value="F:electron transfer activity"/>
    <property type="evidence" value="ECO:0007669"/>
    <property type="project" value="InterPro"/>
</dbReference>
<evidence type="ECO:0000256" key="6">
    <source>
        <dbReference type="ARBA" id="ARBA00022737"/>
    </source>
</evidence>
<evidence type="ECO:0000256" key="2">
    <source>
        <dbReference type="ARBA" id="ARBA00001966"/>
    </source>
</evidence>
<dbReference type="PRINTS" id="PR00354">
    <property type="entry name" value="7FE8SFRDOXIN"/>
</dbReference>
<dbReference type="PANTHER" id="PTHR42859">
    <property type="entry name" value="OXIDOREDUCTASE"/>
    <property type="match status" value="1"/>
</dbReference>
<dbReference type="PROSITE" id="PS00198">
    <property type="entry name" value="4FE4S_FER_1"/>
    <property type="match status" value="1"/>
</dbReference>
<keyword evidence="15" id="KW-1185">Reference proteome</keyword>
<dbReference type="GO" id="GO:0051539">
    <property type="term" value="F:4 iron, 4 sulfur cluster binding"/>
    <property type="evidence" value="ECO:0007669"/>
    <property type="project" value="UniProtKB-KW"/>
</dbReference>
<dbReference type="PROSITE" id="PS51379">
    <property type="entry name" value="4FE4S_FER_2"/>
    <property type="match status" value="2"/>
</dbReference>
<keyword evidence="3 11" id="KW-0813">Transport</keyword>
<comment type="cofactor">
    <cofactor evidence="1 11">
        <name>[3Fe-4S] cluster</name>
        <dbReference type="ChEBI" id="CHEBI:21137"/>
    </cofactor>
</comment>
<dbReference type="GO" id="GO:0051538">
    <property type="term" value="F:3 iron, 4 sulfur cluster binding"/>
    <property type="evidence" value="ECO:0007669"/>
    <property type="project" value="UniProtKB-KW"/>
</dbReference>
<dbReference type="OrthoDB" id="9803397at2"/>
<dbReference type="PANTHER" id="PTHR42859:SF2">
    <property type="entry name" value="FERREDOXIN"/>
    <property type="match status" value="1"/>
</dbReference>
<reference evidence="15" key="1">
    <citation type="submission" date="2015-07" db="EMBL/GenBank/DDBJ databases">
        <title>Discovery of a poly(ethylene terephthalate assimilation.</title>
        <authorList>
            <person name="Yoshida S."/>
            <person name="Hiraga K."/>
            <person name="Takehana T."/>
            <person name="Taniguchi I."/>
            <person name="Yamaji H."/>
            <person name="Maeda Y."/>
            <person name="Toyohara K."/>
            <person name="Miyamoto K."/>
            <person name="Kimura Y."/>
            <person name="Oda K."/>
        </authorList>
    </citation>
    <scope>NUCLEOTIDE SEQUENCE [LARGE SCALE GENOMIC DNA]</scope>
    <source>
        <strain evidence="15">NBRC 110686 / TISTR 2288 / 201-F6</strain>
    </source>
</reference>
<dbReference type="EMBL" id="BBYR01000026">
    <property type="protein sequence ID" value="GAP35684.1"/>
    <property type="molecule type" value="Genomic_DNA"/>
</dbReference>
<keyword evidence="7 11" id="KW-0249">Electron transport</keyword>
<keyword evidence="8 11" id="KW-0408">Iron</keyword>
<organism evidence="14 15">
    <name type="scientific">Piscinibacter sakaiensis</name>
    <name type="common">Ideonella sakaiensis</name>
    <dbReference type="NCBI Taxonomy" id="1547922"/>
    <lineage>
        <taxon>Bacteria</taxon>
        <taxon>Pseudomonadati</taxon>
        <taxon>Pseudomonadota</taxon>
        <taxon>Betaproteobacteria</taxon>
        <taxon>Burkholderiales</taxon>
        <taxon>Sphaerotilaceae</taxon>
        <taxon>Piscinibacter</taxon>
    </lineage>
</organism>
<dbReference type="AlphaFoldDB" id="A0A0K8NZH8"/>
<feature type="domain" description="4Fe-4S ferredoxin-type" evidence="13">
    <location>
        <begin position="1"/>
        <end position="30"/>
    </location>
</feature>
<evidence type="ECO:0000256" key="3">
    <source>
        <dbReference type="ARBA" id="ARBA00022448"/>
    </source>
</evidence>
<dbReference type="Pfam" id="PF00037">
    <property type="entry name" value="Fer4"/>
    <property type="match status" value="1"/>
</dbReference>
<evidence type="ECO:0000259" key="13">
    <source>
        <dbReference type="PROSITE" id="PS51379"/>
    </source>
</evidence>
<dbReference type="InterPro" id="IPR000813">
    <property type="entry name" value="7Fe_ferredoxin"/>
</dbReference>
<dbReference type="STRING" id="1547922.ISF6_1457"/>
<evidence type="ECO:0000256" key="12">
    <source>
        <dbReference type="SAM" id="MobiDB-lite"/>
    </source>
</evidence>
<evidence type="ECO:0000313" key="15">
    <source>
        <dbReference type="Proteomes" id="UP000037660"/>
    </source>
</evidence>
<comment type="function">
    <text evidence="11">Ferredoxins are iron-sulfur proteins that transfer electrons in a wide variety of metabolic reactions.</text>
</comment>
<evidence type="ECO:0000256" key="8">
    <source>
        <dbReference type="ARBA" id="ARBA00023004"/>
    </source>
</evidence>
<dbReference type="InterPro" id="IPR022569">
    <property type="entry name" value="Fd_C"/>
</dbReference>
<evidence type="ECO:0000256" key="1">
    <source>
        <dbReference type="ARBA" id="ARBA00001927"/>
    </source>
</evidence>
<sequence length="107" mass="11956">MTHVVTEACIRCKYTDCVDVCPVDCFREGPNFLSIDPDECIDCAVCIPECPVNAIVPEEDVPGDQQHMIALNAELSRGWPSITKRKAPLPDADDWKDRTGKLPELQR</sequence>
<keyword evidence="4 11" id="KW-0004">4Fe-4S</keyword>
<dbReference type="SUPFAM" id="SSF54862">
    <property type="entry name" value="4Fe-4S ferredoxins"/>
    <property type="match status" value="1"/>
</dbReference>
<keyword evidence="6 11" id="KW-0677">Repeat</keyword>
<proteinExistence type="predicted"/>
<feature type="region of interest" description="Disordered" evidence="12">
    <location>
        <begin position="83"/>
        <end position="107"/>
    </location>
</feature>